<dbReference type="Pfam" id="PF03101">
    <property type="entry name" value="FAR1"/>
    <property type="match status" value="1"/>
</dbReference>
<dbReference type="Proteomes" id="UP001632038">
    <property type="component" value="Unassembled WGS sequence"/>
</dbReference>
<evidence type="ECO:0000313" key="3">
    <source>
        <dbReference type="EMBL" id="KAL3625752.1"/>
    </source>
</evidence>
<evidence type="ECO:0000256" key="1">
    <source>
        <dbReference type="SAM" id="Coils"/>
    </source>
</evidence>
<protein>
    <recommendedName>
        <fullName evidence="2">FAR1 domain-containing protein</fullName>
    </recommendedName>
</protein>
<feature type="domain" description="FAR1" evidence="2">
    <location>
        <begin position="42"/>
        <end position="133"/>
    </location>
</feature>
<dbReference type="EMBL" id="JAVIJP010000048">
    <property type="protein sequence ID" value="KAL3625752.1"/>
    <property type="molecule type" value="Genomic_DNA"/>
</dbReference>
<sequence>MAEQKDVDLVQQSSETGQIKAGAKIMEPYVGMEFESEDEARKFYNDYATRVGFVVRLNQPRRSESDGETLTRCLVCNKHGLSLSLSPKTGSGPERKARPSARDGCNANVLLKRKESGKWVVTRLEKEHNHPLERDVNAQRDKDKKIHELTGELQRQEEQFAAHRERFISLVADIEKQANRRLSPNVLAVVQSVRKAEAEALVFSKA</sequence>
<keyword evidence="4" id="KW-1185">Reference proteome</keyword>
<dbReference type="PANTHER" id="PTHR46328">
    <property type="entry name" value="FAR-RED IMPAIRED RESPONSIVE (FAR1) FAMILY PROTEIN-RELATED"/>
    <property type="match status" value="1"/>
</dbReference>
<dbReference type="AlphaFoldDB" id="A0ABD3C852"/>
<dbReference type="PANTHER" id="PTHR46328:SF7">
    <property type="entry name" value="FAR-RED IMPAIRED RESPONSIVE (FAR1) FAMILY PROTEIN"/>
    <property type="match status" value="1"/>
</dbReference>
<evidence type="ECO:0000313" key="4">
    <source>
        <dbReference type="Proteomes" id="UP001632038"/>
    </source>
</evidence>
<reference evidence="4" key="1">
    <citation type="journal article" date="2024" name="IScience">
        <title>Strigolactones Initiate the Formation of Haustorium-like Structures in Castilleja.</title>
        <authorList>
            <person name="Buerger M."/>
            <person name="Peterson D."/>
            <person name="Chory J."/>
        </authorList>
    </citation>
    <scope>NUCLEOTIDE SEQUENCE [LARGE SCALE GENOMIC DNA]</scope>
</reference>
<gene>
    <name evidence="3" type="ORF">CASFOL_030281</name>
</gene>
<dbReference type="InterPro" id="IPR004330">
    <property type="entry name" value="FAR1_DNA_bnd_dom"/>
</dbReference>
<comment type="caution">
    <text evidence="3">The sequence shown here is derived from an EMBL/GenBank/DDBJ whole genome shotgun (WGS) entry which is preliminary data.</text>
</comment>
<organism evidence="3 4">
    <name type="scientific">Castilleja foliolosa</name>
    <dbReference type="NCBI Taxonomy" id="1961234"/>
    <lineage>
        <taxon>Eukaryota</taxon>
        <taxon>Viridiplantae</taxon>
        <taxon>Streptophyta</taxon>
        <taxon>Embryophyta</taxon>
        <taxon>Tracheophyta</taxon>
        <taxon>Spermatophyta</taxon>
        <taxon>Magnoliopsida</taxon>
        <taxon>eudicotyledons</taxon>
        <taxon>Gunneridae</taxon>
        <taxon>Pentapetalae</taxon>
        <taxon>asterids</taxon>
        <taxon>lamiids</taxon>
        <taxon>Lamiales</taxon>
        <taxon>Orobanchaceae</taxon>
        <taxon>Pedicularideae</taxon>
        <taxon>Castillejinae</taxon>
        <taxon>Castilleja</taxon>
    </lineage>
</organism>
<evidence type="ECO:0000259" key="2">
    <source>
        <dbReference type="Pfam" id="PF03101"/>
    </source>
</evidence>
<accession>A0ABD3C852</accession>
<name>A0ABD3C852_9LAMI</name>
<proteinExistence type="predicted"/>
<keyword evidence="1" id="KW-0175">Coiled coil</keyword>
<feature type="coiled-coil region" evidence="1">
    <location>
        <begin position="139"/>
        <end position="166"/>
    </location>
</feature>